<gene>
    <name evidence="4" type="ORF">TRIREDRAFT_104219</name>
</gene>
<dbReference type="PROSITE" id="PS50297">
    <property type="entry name" value="ANK_REP_REGION"/>
    <property type="match status" value="3"/>
</dbReference>
<evidence type="ECO:0000313" key="4">
    <source>
        <dbReference type="EMBL" id="EGR51108.1"/>
    </source>
</evidence>
<sequence length="998" mass="112068">MHAALWLCCDATTSTAASCSATPGKRPRLSYHEARVLALSLDGPAIRLFRLHKGSGRSITGELFQAHLHQRGDAVSYEALSYTWGPPDVREDISIDGQCLSVTVNLYLALQQLRQRDEDRILWIDATCIDQKNLKERGHQVQQMGDIYKQADRVLFWLGAATDATDVFLKSMQLLHRLSLRYPCKSWSLDDSRWEDLWKDVQIQLNAYHGNSNLENLQRKGLEILLDRPWFRRVWILQEVANAKSALLYCGTQSVSVRVLGIAPILLGVEPNPHCQAVLDIMPGIWRESSWWSQSHSLYTLLKMFGSSEATESRDLLYALRGISSDASEPDILPPDYEKSEQQVAIDAIRFLCGCDLDDYDDDERRSLPTDIRSLAEGLDSLTYHSCLALAKLSKTEKLEFLLRRPETQIGRHLVNTVFLNDPNGEMTQLLFQCRGIDVEITEEGLAEAAKNETAAEEVMTAILQHKTHSTKITTEVLLAAASNTGCGEKVLKLLLPHITGTNVGYIAEAAALSNDRGHKVIEMLFRVHRGRDTTVPVRRSTRTSTRRSTEDFKVTTSLLETAARNEACGAHIFAVLFDQRPQDVKMTRELVQLAIYNKRNGFLILKLFLEHRPESLALMESVARYADEPHAPQAKVAFRLFLEHLAARGPATTLELATFMRWCTSNTAREYLRLRGRGLAITKEVVGALAMNRLSRNNTIQMLMRHTAPVLELRRDAALELVAIFGPLALDWLLRYRPKEYIDRESIQSEVLEHLMTEEERDTWNMLPFAASKGHQALVELLLERGANIEEKLELGNVGPTAANLAAAAGHKEIVAILIERGADIEARDLLGRTPLILAAEKHESTAELLLLKGARVDAMDDDGGTPLMAASRGGFRALVGKILDTRAGIDDKDKHGRTALMYAAVEGHQRVVRMLLDRGADKRMVDSKGATALTLATEGGHRLLARLLKDYRHKSEVVRDLSEWLRQGLADGTQGEEPEDEVFDAFEWNSIWRERW</sequence>
<evidence type="ECO:0000259" key="3">
    <source>
        <dbReference type="Pfam" id="PF06985"/>
    </source>
</evidence>
<dbReference type="InterPro" id="IPR055530">
    <property type="entry name" value="DUF7104"/>
</dbReference>
<evidence type="ECO:0000256" key="1">
    <source>
        <dbReference type="PROSITE-ProRule" id="PRU00023"/>
    </source>
</evidence>
<dbReference type="InterPro" id="IPR010730">
    <property type="entry name" value="HET"/>
</dbReference>
<dbReference type="Pfam" id="PF12796">
    <property type="entry name" value="Ank_2"/>
    <property type="match status" value="2"/>
</dbReference>
<dbReference type="STRING" id="431241.G0RBS7"/>
<dbReference type="Pfam" id="PF23397">
    <property type="entry name" value="DUF7104"/>
    <property type="match status" value="2"/>
</dbReference>
<dbReference type="VEuPathDB" id="FungiDB:TRIREDRAFT_104219"/>
<dbReference type="AlphaFoldDB" id="G0RBS7"/>
<feature type="repeat" description="ANK" evidence="1">
    <location>
        <begin position="897"/>
        <end position="929"/>
    </location>
</feature>
<reference evidence="4 5" key="1">
    <citation type="journal article" date="2008" name="Nat. Biotechnol.">
        <title>Genome sequencing and analysis of the biomass-degrading fungus Trichoderma reesei (syn. Hypocrea jecorina).</title>
        <authorList>
            <person name="Martinez D."/>
            <person name="Berka R.M."/>
            <person name="Henrissat B."/>
            <person name="Saloheimo M."/>
            <person name="Arvas M."/>
            <person name="Baker S.E."/>
            <person name="Chapman J."/>
            <person name="Chertkov O."/>
            <person name="Coutinho P.M."/>
            <person name="Cullen D."/>
            <person name="Danchin E.G."/>
            <person name="Grigoriev I.V."/>
            <person name="Harris P."/>
            <person name="Jackson M."/>
            <person name="Kubicek C.P."/>
            <person name="Han C.S."/>
            <person name="Ho I."/>
            <person name="Larrondo L.F."/>
            <person name="de Leon A.L."/>
            <person name="Magnuson J.K."/>
            <person name="Merino S."/>
            <person name="Misra M."/>
            <person name="Nelson B."/>
            <person name="Putnam N."/>
            <person name="Robbertse B."/>
            <person name="Salamov A.A."/>
            <person name="Schmoll M."/>
            <person name="Terry A."/>
            <person name="Thayer N."/>
            <person name="Westerholm-Parvinen A."/>
            <person name="Schoch C.L."/>
            <person name="Yao J."/>
            <person name="Barabote R."/>
            <person name="Nelson M.A."/>
            <person name="Detter C."/>
            <person name="Bruce D."/>
            <person name="Kuske C.R."/>
            <person name="Xie G."/>
            <person name="Richardson P."/>
            <person name="Rokhsar D.S."/>
            <person name="Lucas S.M."/>
            <person name="Rubin E.M."/>
            <person name="Dunn-Coleman N."/>
            <person name="Ward M."/>
            <person name="Brettin T.S."/>
        </authorList>
    </citation>
    <scope>NUCLEOTIDE SEQUENCE [LARGE SCALE GENOMIC DNA]</scope>
    <source>
        <strain evidence="4 5">QM6a</strain>
    </source>
</reference>
<proteinExistence type="predicted"/>
<accession>G0RBS7</accession>
<dbReference type="PANTHER" id="PTHR24148">
    <property type="entry name" value="ANKYRIN REPEAT DOMAIN-CONTAINING PROTEIN 39 HOMOLOG-RELATED"/>
    <property type="match status" value="1"/>
</dbReference>
<feature type="repeat" description="ANK" evidence="1">
    <location>
        <begin position="799"/>
        <end position="831"/>
    </location>
</feature>
<dbReference type="Pfam" id="PF06985">
    <property type="entry name" value="HET"/>
    <property type="match status" value="1"/>
</dbReference>
<feature type="repeat" description="ANK" evidence="1">
    <location>
        <begin position="763"/>
        <end position="795"/>
    </location>
</feature>
<evidence type="ECO:0000256" key="2">
    <source>
        <dbReference type="SAM" id="SignalP"/>
    </source>
</evidence>
<dbReference type="Proteomes" id="UP000008984">
    <property type="component" value="Unassembled WGS sequence"/>
</dbReference>
<dbReference type="InterPro" id="IPR052895">
    <property type="entry name" value="HetReg/Transcr_Mod"/>
</dbReference>
<feature type="signal peptide" evidence="2">
    <location>
        <begin position="1"/>
        <end position="16"/>
    </location>
</feature>
<dbReference type="HOGENOM" id="CLU_004184_3_5_1"/>
<dbReference type="InterPro" id="IPR002110">
    <property type="entry name" value="Ankyrin_rpt"/>
</dbReference>
<dbReference type="SUPFAM" id="SSF48403">
    <property type="entry name" value="Ankyrin repeat"/>
    <property type="match status" value="1"/>
</dbReference>
<dbReference type="PANTHER" id="PTHR24148:SF78">
    <property type="entry name" value="HETEROKARYON INCOMPATIBILITY DOMAIN-CONTAINING PROTEIN"/>
    <property type="match status" value="1"/>
</dbReference>
<keyword evidence="1" id="KW-0040">ANK repeat</keyword>
<dbReference type="Gene3D" id="1.25.40.20">
    <property type="entry name" value="Ankyrin repeat-containing domain"/>
    <property type="match status" value="2"/>
</dbReference>
<dbReference type="InterPro" id="IPR036770">
    <property type="entry name" value="Ankyrin_rpt-contain_sf"/>
</dbReference>
<keyword evidence="2" id="KW-0732">Signal</keyword>
<dbReference type="KEGG" id="tre:TRIREDRAFT_104219"/>
<dbReference type="SMART" id="SM00248">
    <property type="entry name" value="ANK"/>
    <property type="match status" value="6"/>
</dbReference>
<dbReference type="eggNOG" id="KOG0504">
    <property type="taxonomic scope" value="Eukaryota"/>
</dbReference>
<dbReference type="PROSITE" id="PS50088">
    <property type="entry name" value="ANK_REPEAT"/>
    <property type="match status" value="4"/>
</dbReference>
<feature type="chain" id="PRO_5003408648" evidence="2">
    <location>
        <begin position="17"/>
        <end position="998"/>
    </location>
</feature>
<feature type="repeat" description="ANK" evidence="1">
    <location>
        <begin position="864"/>
        <end position="896"/>
    </location>
</feature>
<organism evidence="5">
    <name type="scientific">Hypocrea jecorina (strain QM6a)</name>
    <name type="common">Trichoderma reesei</name>
    <dbReference type="NCBI Taxonomy" id="431241"/>
    <lineage>
        <taxon>Eukaryota</taxon>
        <taxon>Fungi</taxon>
        <taxon>Dikarya</taxon>
        <taxon>Ascomycota</taxon>
        <taxon>Pezizomycotina</taxon>
        <taxon>Sordariomycetes</taxon>
        <taxon>Hypocreomycetidae</taxon>
        <taxon>Hypocreales</taxon>
        <taxon>Hypocreaceae</taxon>
        <taxon>Trichoderma</taxon>
    </lineage>
</organism>
<dbReference type="GeneID" id="18480783"/>
<protein>
    <submittedName>
        <fullName evidence="4">Predicted protein</fullName>
    </submittedName>
</protein>
<evidence type="ECO:0000313" key="5">
    <source>
        <dbReference type="Proteomes" id="UP000008984"/>
    </source>
</evidence>
<name>G0RBS7_HYPJQ</name>
<dbReference type="EMBL" id="GL985058">
    <property type="protein sequence ID" value="EGR51108.1"/>
    <property type="molecule type" value="Genomic_DNA"/>
</dbReference>
<dbReference type="RefSeq" id="XP_006962654.1">
    <property type="nucleotide sequence ID" value="XM_006962592.1"/>
</dbReference>
<keyword evidence="5" id="KW-1185">Reference proteome</keyword>
<dbReference type="OrthoDB" id="4897444at2759"/>
<feature type="domain" description="Heterokaryon incompatibility" evidence="3">
    <location>
        <begin position="77"/>
        <end position="239"/>
    </location>
</feature>